<reference evidence="2" key="1">
    <citation type="submission" date="2016-03" db="EMBL/GenBank/DDBJ databases">
        <title>Mechanisms controlling the formation of the plant cell surface in tip-growing cells are functionally conserved among land plants.</title>
        <authorList>
            <person name="Honkanen S."/>
            <person name="Jones V.A."/>
            <person name="Morieri G."/>
            <person name="Champion C."/>
            <person name="Hetherington A.J."/>
            <person name="Kelly S."/>
            <person name="Saint-Marcoux D."/>
            <person name="Proust H."/>
            <person name="Prescott H."/>
            <person name="Dolan L."/>
        </authorList>
    </citation>
    <scope>NUCLEOTIDE SEQUENCE [LARGE SCALE GENOMIC DNA]</scope>
    <source>
        <tissue evidence="2">Whole gametophyte</tissue>
    </source>
</reference>
<evidence type="ECO:0000313" key="2">
    <source>
        <dbReference type="EMBL" id="OAE20748.1"/>
    </source>
</evidence>
<dbReference type="EMBL" id="LVLJ01003589">
    <property type="protein sequence ID" value="OAE20748.1"/>
    <property type="molecule type" value="Genomic_DNA"/>
</dbReference>
<proteinExistence type="predicted"/>
<name>A0A176VIG4_MARPO</name>
<accession>A0A176VIG4</accession>
<feature type="region of interest" description="Disordered" evidence="1">
    <location>
        <begin position="60"/>
        <end position="79"/>
    </location>
</feature>
<sequence>MGGGFWTGFGSVSEELYRVVRPEAEAEAETETETDAGARSFSTLDSGKKCSRWMMVVGESSASECDDADGDEDEEDDQGAGEVIELVVGVIRAGIELGFGELQRERS</sequence>
<comment type="caution">
    <text evidence="2">The sequence shown here is derived from an EMBL/GenBank/DDBJ whole genome shotgun (WGS) entry which is preliminary data.</text>
</comment>
<protein>
    <submittedName>
        <fullName evidence="2">Uncharacterized protein</fullName>
    </submittedName>
</protein>
<organism evidence="2 3">
    <name type="scientific">Marchantia polymorpha subsp. ruderalis</name>
    <dbReference type="NCBI Taxonomy" id="1480154"/>
    <lineage>
        <taxon>Eukaryota</taxon>
        <taxon>Viridiplantae</taxon>
        <taxon>Streptophyta</taxon>
        <taxon>Embryophyta</taxon>
        <taxon>Marchantiophyta</taxon>
        <taxon>Marchantiopsida</taxon>
        <taxon>Marchantiidae</taxon>
        <taxon>Marchantiales</taxon>
        <taxon>Marchantiaceae</taxon>
        <taxon>Marchantia</taxon>
    </lineage>
</organism>
<feature type="compositionally biased region" description="Acidic residues" evidence="1">
    <location>
        <begin position="25"/>
        <end position="34"/>
    </location>
</feature>
<dbReference type="AlphaFoldDB" id="A0A176VIG4"/>
<evidence type="ECO:0000256" key="1">
    <source>
        <dbReference type="SAM" id="MobiDB-lite"/>
    </source>
</evidence>
<feature type="region of interest" description="Disordered" evidence="1">
    <location>
        <begin position="23"/>
        <end position="44"/>
    </location>
</feature>
<keyword evidence="3" id="KW-1185">Reference proteome</keyword>
<gene>
    <name evidence="2" type="ORF">AXG93_2269s1090</name>
</gene>
<feature type="compositionally biased region" description="Acidic residues" evidence="1">
    <location>
        <begin position="64"/>
        <end position="79"/>
    </location>
</feature>
<dbReference type="Proteomes" id="UP000077202">
    <property type="component" value="Unassembled WGS sequence"/>
</dbReference>
<evidence type="ECO:0000313" key="3">
    <source>
        <dbReference type="Proteomes" id="UP000077202"/>
    </source>
</evidence>